<dbReference type="EMBL" id="MLBF01000002">
    <property type="protein sequence ID" value="OLN33759.1"/>
    <property type="molecule type" value="Genomic_DNA"/>
</dbReference>
<gene>
    <name evidence="1" type="ORF">DSOL_0469</name>
</gene>
<dbReference type="RefSeq" id="WP_170871420.1">
    <property type="nucleotide sequence ID" value="NZ_MLBF01000002.1"/>
</dbReference>
<evidence type="ECO:0000313" key="2">
    <source>
        <dbReference type="Proteomes" id="UP000186102"/>
    </source>
</evidence>
<sequence length="48" mass="5349">MLAWILVLMIGVFLVSCAVVITTSCYQLVKLVRQIPEKRGSLARSIEV</sequence>
<keyword evidence="2" id="KW-1185">Reference proteome</keyword>
<organism evidence="1 2">
    <name type="scientific">Desulfosporosinus metallidurans</name>
    <dbReference type="NCBI Taxonomy" id="1888891"/>
    <lineage>
        <taxon>Bacteria</taxon>
        <taxon>Bacillati</taxon>
        <taxon>Bacillota</taxon>
        <taxon>Clostridia</taxon>
        <taxon>Eubacteriales</taxon>
        <taxon>Desulfitobacteriaceae</taxon>
        <taxon>Desulfosporosinus</taxon>
    </lineage>
</organism>
<dbReference type="Proteomes" id="UP000186102">
    <property type="component" value="Unassembled WGS sequence"/>
</dbReference>
<name>A0A1Q8R2E7_9FIRM</name>
<dbReference type="AlphaFoldDB" id="A0A1Q8R2E7"/>
<proteinExistence type="predicted"/>
<evidence type="ECO:0000313" key="1">
    <source>
        <dbReference type="EMBL" id="OLN33759.1"/>
    </source>
</evidence>
<protein>
    <submittedName>
        <fullName evidence="1">Uncharacterized protein</fullName>
    </submittedName>
</protein>
<dbReference type="STRING" id="1888891.DSOL_0469"/>
<accession>A0A1Q8R2E7</accession>
<reference evidence="1 2" key="1">
    <citation type="submission" date="2016-09" db="EMBL/GenBank/DDBJ databases">
        <title>Complete genome of Desulfosporosinus sp. OL.</title>
        <authorList>
            <person name="Mardanov A."/>
            <person name="Beletsky A."/>
            <person name="Panova A."/>
            <person name="Karnachuk O."/>
            <person name="Ravin N."/>
        </authorList>
    </citation>
    <scope>NUCLEOTIDE SEQUENCE [LARGE SCALE GENOMIC DNA]</scope>
    <source>
        <strain evidence="1 2">OL</strain>
    </source>
</reference>
<comment type="caution">
    <text evidence="1">The sequence shown here is derived from an EMBL/GenBank/DDBJ whole genome shotgun (WGS) entry which is preliminary data.</text>
</comment>